<sequence length="321" mass="36347">MDYFRRHACVKFPYSLLSGKIMLNVTEGYVNCTADCVFTQCVNKTWWETIEDTNKSVMIVKACSELWMPVNLTCPWSDSIAVSHLYDSLQVVLHRSRRLVGLIIATILAVASVTVMAAVASLALQQEIQTVDFIREWHKDSHALWQQQKDLDAQLATDVINLQHTVSWLGDQLTVLATRNILKCDWNSTQMCVTPLHFNMSEGWEKIKHSLRGHQNLTAEIMQPEQSIADTFSKELPKLTGDDLLKGLQEGLNSLNPLGHVNTLLSTSLGNLVLILILCLLFYVVFRRWRKQQQLKRIVKTVAHAVRHNANKRGGDEGDLA</sequence>
<feature type="transmembrane region" description="Helical" evidence="2">
    <location>
        <begin position="264"/>
        <end position="286"/>
    </location>
</feature>
<keyword evidence="4" id="KW-1185">Reference proteome</keyword>
<proteinExistence type="predicted"/>
<comment type="subcellular location">
    <subcellularLocation>
        <location evidence="1">Virion</location>
    </subcellularLocation>
</comment>
<gene>
    <name evidence="5" type="primary">LOC139081128</name>
</gene>
<organism evidence="4 5">
    <name type="scientific">Equus przewalskii</name>
    <name type="common">Przewalski's horse</name>
    <name type="synonym">Equus caballus przewalskii</name>
    <dbReference type="NCBI Taxonomy" id="9798"/>
    <lineage>
        <taxon>Eukaryota</taxon>
        <taxon>Metazoa</taxon>
        <taxon>Chordata</taxon>
        <taxon>Craniata</taxon>
        <taxon>Vertebrata</taxon>
        <taxon>Euteleostomi</taxon>
        <taxon>Mammalia</taxon>
        <taxon>Eutheria</taxon>
        <taxon>Laurasiatheria</taxon>
        <taxon>Perissodactyla</taxon>
        <taxon>Equidae</taxon>
        <taxon>Equus</taxon>
    </lineage>
</organism>
<dbReference type="Proteomes" id="UP001652662">
    <property type="component" value="Chromosome X"/>
</dbReference>
<keyword evidence="2" id="KW-0472">Membrane</keyword>
<keyword evidence="2" id="KW-1133">Transmembrane helix</keyword>
<accession>A0ABM4N9Y6</accession>
<dbReference type="InterPro" id="IPR000328">
    <property type="entry name" value="GP41-like"/>
</dbReference>
<evidence type="ECO:0000313" key="5">
    <source>
        <dbReference type="RefSeq" id="XP_070461756.1"/>
    </source>
</evidence>
<evidence type="ECO:0000313" key="4">
    <source>
        <dbReference type="Proteomes" id="UP001652662"/>
    </source>
</evidence>
<evidence type="ECO:0000256" key="2">
    <source>
        <dbReference type="SAM" id="Phobius"/>
    </source>
</evidence>
<protein>
    <submittedName>
        <fullName evidence="5">Endogenous retrovirus group K member 7 Env polyprotein-like</fullName>
    </submittedName>
</protein>
<feature type="domain" description="Retroviral envelope protein GP41-like" evidence="3">
    <location>
        <begin position="119"/>
        <end position="295"/>
    </location>
</feature>
<evidence type="ECO:0000259" key="3">
    <source>
        <dbReference type="Pfam" id="PF00517"/>
    </source>
</evidence>
<reference evidence="5" key="1">
    <citation type="submission" date="2025-08" db="UniProtKB">
        <authorList>
            <consortium name="RefSeq"/>
        </authorList>
    </citation>
    <scope>IDENTIFICATION</scope>
    <source>
        <tissue evidence="5">Blood</tissue>
    </source>
</reference>
<feature type="transmembrane region" description="Helical" evidence="2">
    <location>
        <begin position="99"/>
        <end position="124"/>
    </location>
</feature>
<dbReference type="GeneID" id="139081128"/>
<name>A0ABM4N9Y6_EQUPR</name>
<dbReference type="Pfam" id="PF00517">
    <property type="entry name" value="GP41"/>
    <property type="match status" value="1"/>
</dbReference>
<dbReference type="PANTHER" id="PTHR34313">
    <property type="entry name" value="ENDOGENOUS RETROVIRUS GROUP K MEMBER 113 ENV POLYPROTEIN-RELATED"/>
    <property type="match status" value="1"/>
</dbReference>
<evidence type="ECO:0000256" key="1">
    <source>
        <dbReference type="ARBA" id="ARBA00004328"/>
    </source>
</evidence>
<keyword evidence="2" id="KW-0812">Transmembrane</keyword>
<dbReference type="InterPro" id="IPR051255">
    <property type="entry name" value="Retroviral_env_glycoprotein"/>
</dbReference>
<dbReference type="PANTHER" id="PTHR34313:SF2">
    <property type="entry name" value="ENDOGENOUS RETROVIRUS GROUP K MEMBER 21 ENV POLYPROTEIN-LIKE"/>
    <property type="match status" value="1"/>
</dbReference>
<dbReference type="RefSeq" id="XP_070461756.1">
    <property type="nucleotide sequence ID" value="XM_070605655.1"/>
</dbReference>